<dbReference type="RefSeq" id="WP_334486803.1">
    <property type="nucleotide sequence ID" value="NZ_JAZHRV010000001.1"/>
</dbReference>
<feature type="domain" description="Rieske" evidence="5">
    <location>
        <begin position="4"/>
        <end position="115"/>
    </location>
</feature>
<keyword evidence="4" id="KW-0411">Iron-sulfur</keyword>
<evidence type="ECO:0000256" key="3">
    <source>
        <dbReference type="ARBA" id="ARBA00023004"/>
    </source>
</evidence>
<dbReference type="PANTHER" id="PTHR21496">
    <property type="entry name" value="FERREDOXIN-RELATED"/>
    <property type="match status" value="1"/>
</dbReference>
<proteinExistence type="predicted"/>
<dbReference type="InterPro" id="IPR017941">
    <property type="entry name" value="Rieske_2Fe-2S"/>
</dbReference>
<dbReference type="PROSITE" id="PS51296">
    <property type="entry name" value="RIESKE"/>
    <property type="match status" value="1"/>
</dbReference>
<dbReference type="Gene3D" id="2.102.10.10">
    <property type="entry name" value="Rieske [2Fe-2S] iron-sulphur domain"/>
    <property type="match status" value="1"/>
</dbReference>
<dbReference type="InterPro" id="IPR036922">
    <property type="entry name" value="Rieske_2Fe-2S_sf"/>
</dbReference>
<organism evidence="6 7">
    <name type="scientific">Bradyrhizobium algeriense</name>
    <dbReference type="NCBI Taxonomy" id="634784"/>
    <lineage>
        <taxon>Bacteria</taxon>
        <taxon>Pseudomonadati</taxon>
        <taxon>Pseudomonadota</taxon>
        <taxon>Alphaproteobacteria</taxon>
        <taxon>Hyphomicrobiales</taxon>
        <taxon>Nitrobacteraceae</taxon>
        <taxon>Bradyrhizobium</taxon>
    </lineage>
</organism>
<gene>
    <name evidence="6" type="ORF">V1286_006616</name>
</gene>
<dbReference type="Proteomes" id="UP001364224">
    <property type="component" value="Unassembled WGS sequence"/>
</dbReference>
<reference evidence="6 7" key="1">
    <citation type="submission" date="2024-02" db="EMBL/GenBank/DDBJ databases">
        <title>Adaptive strategies in a cosmopolitan and abundant soil bacterium.</title>
        <authorList>
            <person name="Carini P."/>
        </authorList>
    </citation>
    <scope>NUCLEOTIDE SEQUENCE [LARGE SCALE GENOMIC DNA]</scope>
    <source>
        <strain evidence="6 7">AZCC 1608</strain>
    </source>
</reference>
<evidence type="ECO:0000256" key="2">
    <source>
        <dbReference type="ARBA" id="ARBA00022723"/>
    </source>
</evidence>
<evidence type="ECO:0000313" key="7">
    <source>
        <dbReference type="Proteomes" id="UP001364224"/>
    </source>
</evidence>
<dbReference type="PANTHER" id="PTHR21496:SF23">
    <property type="entry name" value="3-PHENYLPROPIONATE_CINNAMIC ACID DIOXYGENASE FERREDOXIN SUBUNIT"/>
    <property type="match status" value="1"/>
</dbReference>
<dbReference type="SUPFAM" id="SSF50022">
    <property type="entry name" value="ISP domain"/>
    <property type="match status" value="1"/>
</dbReference>
<dbReference type="EMBL" id="JAZHRV010000001">
    <property type="protein sequence ID" value="MEH2559087.1"/>
    <property type="molecule type" value="Genomic_DNA"/>
</dbReference>
<name>A0ABU8BLV4_9BRAD</name>
<evidence type="ECO:0000256" key="1">
    <source>
        <dbReference type="ARBA" id="ARBA00022714"/>
    </source>
</evidence>
<dbReference type="Pfam" id="PF00355">
    <property type="entry name" value="Rieske"/>
    <property type="match status" value="1"/>
</dbReference>
<sequence>MARHIVATVDEIAPGQRRVVSVNGREIGIFNVDGEYFAVGNRCPHEGASLCKGRVVGLVEASEPGAYQYSRRGELIRCPWHGWEFDLRTGKSWCEPDRTKVRSYELKVEPGGALVEGELRAETFPVSIEKQYIVVEV</sequence>
<evidence type="ECO:0000256" key="4">
    <source>
        <dbReference type="ARBA" id="ARBA00023014"/>
    </source>
</evidence>
<keyword evidence="1" id="KW-0001">2Fe-2S</keyword>
<evidence type="ECO:0000313" key="6">
    <source>
        <dbReference type="EMBL" id="MEH2559087.1"/>
    </source>
</evidence>
<keyword evidence="2" id="KW-0479">Metal-binding</keyword>
<keyword evidence="3" id="KW-0408">Iron</keyword>
<protein>
    <submittedName>
        <fullName evidence="6">Nitrite reductase/ring-hydroxylating ferredoxin subunit</fullName>
    </submittedName>
</protein>
<evidence type="ECO:0000259" key="5">
    <source>
        <dbReference type="PROSITE" id="PS51296"/>
    </source>
</evidence>
<accession>A0ABU8BLV4</accession>
<keyword evidence="7" id="KW-1185">Reference proteome</keyword>
<comment type="caution">
    <text evidence="6">The sequence shown here is derived from an EMBL/GenBank/DDBJ whole genome shotgun (WGS) entry which is preliminary data.</text>
</comment>